<keyword evidence="3" id="KW-1185">Reference proteome</keyword>
<sequence>MESFAINPTGLVSISRLNLVQRLLEAFHIPGHPWFPPHGSSVLSPPRLTSGESLLPLPQPPDPDDPLSITRFPPLGSSSPKPVRSSLQTAKSSRPAVKSYVAQLSTLLKFLDLETLFTLTMET</sequence>
<protein>
    <submittedName>
        <fullName evidence="2">Uncharacterized protein</fullName>
    </submittedName>
</protein>
<dbReference type="EMBL" id="CAKOAT010518487">
    <property type="protein sequence ID" value="CAH8381646.1"/>
    <property type="molecule type" value="Genomic_DNA"/>
</dbReference>
<accession>A0ABC8LDN0</accession>
<name>A0ABC8LDN0_ERUVS</name>
<dbReference type="AlphaFoldDB" id="A0ABC8LDN0"/>
<gene>
    <name evidence="2" type="ORF">ERUC_LOCUS34129</name>
</gene>
<dbReference type="Proteomes" id="UP001642260">
    <property type="component" value="Unassembled WGS sequence"/>
</dbReference>
<proteinExistence type="predicted"/>
<evidence type="ECO:0000313" key="2">
    <source>
        <dbReference type="EMBL" id="CAH8381646.1"/>
    </source>
</evidence>
<evidence type="ECO:0000256" key="1">
    <source>
        <dbReference type="SAM" id="MobiDB-lite"/>
    </source>
</evidence>
<organism evidence="2 3">
    <name type="scientific">Eruca vesicaria subsp. sativa</name>
    <name type="common">Garden rocket</name>
    <name type="synonym">Eruca sativa</name>
    <dbReference type="NCBI Taxonomy" id="29727"/>
    <lineage>
        <taxon>Eukaryota</taxon>
        <taxon>Viridiplantae</taxon>
        <taxon>Streptophyta</taxon>
        <taxon>Embryophyta</taxon>
        <taxon>Tracheophyta</taxon>
        <taxon>Spermatophyta</taxon>
        <taxon>Magnoliopsida</taxon>
        <taxon>eudicotyledons</taxon>
        <taxon>Gunneridae</taxon>
        <taxon>Pentapetalae</taxon>
        <taxon>rosids</taxon>
        <taxon>malvids</taxon>
        <taxon>Brassicales</taxon>
        <taxon>Brassicaceae</taxon>
        <taxon>Brassiceae</taxon>
        <taxon>Eruca</taxon>
    </lineage>
</organism>
<feature type="compositionally biased region" description="Polar residues" evidence="1">
    <location>
        <begin position="76"/>
        <end position="90"/>
    </location>
</feature>
<evidence type="ECO:0000313" key="3">
    <source>
        <dbReference type="Proteomes" id="UP001642260"/>
    </source>
</evidence>
<feature type="region of interest" description="Disordered" evidence="1">
    <location>
        <begin position="40"/>
        <end position="90"/>
    </location>
</feature>
<reference evidence="2 3" key="1">
    <citation type="submission" date="2022-03" db="EMBL/GenBank/DDBJ databases">
        <authorList>
            <person name="Macdonald S."/>
            <person name="Ahmed S."/>
            <person name="Newling K."/>
        </authorList>
    </citation>
    <scope>NUCLEOTIDE SEQUENCE [LARGE SCALE GENOMIC DNA]</scope>
</reference>
<comment type="caution">
    <text evidence="2">The sequence shown here is derived from an EMBL/GenBank/DDBJ whole genome shotgun (WGS) entry which is preliminary data.</text>
</comment>